<sequence length="342" mass="38188">MGLRDAPTRYMLGRSERTWHSPATVRNRFDQLAKQIGKEALGPSGATVAHDEISPETQHADLRHEPDPAREAERARLGLLGRIAAVLCLIEIYGHAPDGEEFRACLAKHIAFWQQRARKVRVHRRRQEKPQRSPGAFVEPFLWIITAGVPTALLTKLKLTSARDWPAGVYFFGEDVLRVGIVVASELPRDRSTLLVRLMAAGPLLRQAIEDLGRLPADAHERAVAEQILLNLHHALGKKPSRTPEEQEFIVTMHNTWEKARELGRAEGRDEGRNEGRNEGRAEARAETRAGAVLTVLRVRGIAVPDAARERILAQRDPGQLERWLEKAAVAASLDEVLDEPS</sequence>
<proteinExistence type="predicted"/>
<evidence type="ECO:0000313" key="2">
    <source>
        <dbReference type="EMBL" id="AUX44445.1"/>
    </source>
</evidence>
<name>A0A2L0EYV4_SORCE</name>
<feature type="region of interest" description="Disordered" evidence="1">
    <location>
        <begin position="263"/>
        <end position="284"/>
    </location>
</feature>
<dbReference type="EMBL" id="CP012673">
    <property type="protein sequence ID" value="AUX44445.1"/>
    <property type="molecule type" value="Genomic_DNA"/>
</dbReference>
<organism evidence="2 3">
    <name type="scientific">Sorangium cellulosum</name>
    <name type="common">Polyangium cellulosum</name>
    <dbReference type="NCBI Taxonomy" id="56"/>
    <lineage>
        <taxon>Bacteria</taxon>
        <taxon>Pseudomonadati</taxon>
        <taxon>Myxococcota</taxon>
        <taxon>Polyangia</taxon>
        <taxon>Polyangiales</taxon>
        <taxon>Polyangiaceae</taxon>
        <taxon>Sorangium</taxon>
    </lineage>
</organism>
<gene>
    <name evidence="2" type="ORF">SOCE26_059090</name>
</gene>
<dbReference type="AlphaFoldDB" id="A0A2L0EYV4"/>
<protein>
    <submittedName>
        <fullName evidence="2">Uncharacterized protein</fullName>
    </submittedName>
</protein>
<dbReference type="Proteomes" id="UP000238348">
    <property type="component" value="Chromosome"/>
</dbReference>
<evidence type="ECO:0000313" key="3">
    <source>
        <dbReference type="Proteomes" id="UP000238348"/>
    </source>
</evidence>
<evidence type="ECO:0000256" key="1">
    <source>
        <dbReference type="SAM" id="MobiDB-lite"/>
    </source>
</evidence>
<accession>A0A2L0EYV4</accession>
<reference evidence="2 3" key="1">
    <citation type="submission" date="2015-09" db="EMBL/GenBank/DDBJ databases">
        <title>Sorangium comparison.</title>
        <authorList>
            <person name="Zaburannyi N."/>
            <person name="Bunk B."/>
            <person name="Overmann J."/>
            <person name="Mueller R."/>
        </authorList>
    </citation>
    <scope>NUCLEOTIDE SEQUENCE [LARGE SCALE GENOMIC DNA]</scope>
    <source>
        <strain evidence="2 3">So ce26</strain>
    </source>
</reference>